<name>A0AAD3TDF1_NEPGR</name>
<accession>A0AAD3TDF1</accession>
<reference evidence="2" key="1">
    <citation type="submission" date="2023-05" db="EMBL/GenBank/DDBJ databases">
        <title>Nepenthes gracilis genome sequencing.</title>
        <authorList>
            <person name="Fukushima K."/>
        </authorList>
    </citation>
    <scope>NUCLEOTIDE SEQUENCE</scope>
    <source>
        <strain evidence="2">SING2019-196</strain>
    </source>
</reference>
<keyword evidence="3" id="KW-1185">Reference proteome</keyword>
<feature type="region of interest" description="Disordered" evidence="1">
    <location>
        <begin position="41"/>
        <end position="65"/>
    </location>
</feature>
<evidence type="ECO:0000313" key="2">
    <source>
        <dbReference type="EMBL" id="GMH26447.1"/>
    </source>
</evidence>
<protein>
    <submittedName>
        <fullName evidence="2">Uncharacterized protein</fullName>
    </submittedName>
</protein>
<organism evidence="2 3">
    <name type="scientific">Nepenthes gracilis</name>
    <name type="common">Slender pitcher plant</name>
    <dbReference type="NCBI Taxonomy" id="150966"/>
    <lineage>
        <taxon>Eukaryota</taxon>
        <taxon>Viridiplantae</taxon>
        <taxon>Streptophyta</taxon>
        <taxon>Embryophyta</taxon>
        <taxon>Tracheophyta</taxon>
        <taxon>Spermatophyta</taxon>
        <taxon>Magnoliopsida</taxon>
        <taxon>eudicotyledons</taxon>
        <taxon>Gunneridae</taxon>
        <taxon>Pentapetalae</taxon>
        <taxon>Caryophyllales</taxon>
        <taxon>Nepenthaceae</taxon>
        <taxon>Nepenthes</taxon>
    </lineage>
</organism>
<proteinExistence type="predicted"/>
<dbReference type="Proteomes" id="UP001279734">
    <property type="component" value="Unassembled WGS sequence"/>
</dbReference>
<gene>
    <name evidence="2" type="ORF">Nepgr_028290</name>
</gene>
<comment type="caution">
    <text evidence="2">The sequence shown here is derived from an EMBL/GenBank/DDBJ whole genome shotgun (WGS) entry which is preliminary data.</text>
</comment>
<dbReference type="EMBL" id="BSYO01000031">
    <property type="protein sequence ID" value="GMH26447.1"/>
    <property type="molecule type" value="Genomic_DNA"/>
</dbReference>
<evidence type="ECO:0000313" key="3">
    <source>
        <dbReference type="Proteomes" id="UP001279734"/>
    </source>
</evidence>
<evidence type="ECO:0000256" key="1">
    <source>
        <dbReference type="SAM" id="MobiDB-lite"/>
    </source>
</evidence>
<dbReference type="AlphaFoldDB" id="A0AAD3TDF1"/>
<sequence length="119" mass="13311">MGNGYVTCTAQKLLCCVCCRRWTCTEPPSPAKTREVAENIPHASKTMTAPEIHSPRNSSYTNKKKERVAVDSLEVRPTLEKKWRNVIIIRPLDGPSENGLFSGGVQKARLTNFVTSIFF</sequence>